<dbReference type="Proteomes" id="UP000252554">
    <property type="component" value="Unassembled WGS sequence"/>
</dbReference>
<proteinExistence type="predicted"/>
<dbReference type="EMBL" id="CP076683">
    <property type="protein sequence ID" value="QWV17925.1"/>
    <property type="molecule type" value="Genomic_DNA"/>
</dbReference>
<sequence length="297" mass="33879">MLEHLHLVALLKERKHITLRRIPLVAELQAMLTEKWQRQLDDFLLEAQEIDFDPGYTPEAHERFRLEDFALPEVVAAEHSDSVRHLEPIDMQGAEPSQIKAILGFARQDDGSEVLLIQSFSKSHIINPGQFLFFNRNNFESSETPALSLSDHLTAVYYPAQQKLLFRNYRVANTIFNLADFYKEATEDDIKAILAHGKLAPVNVDAIAKGASQWFCKRFALLKDSEILDQYTVAQIINHSNGYDLDIQIDVTTGQDRIVFPAEKAPAKKLLQFLNEELFRGAITERLFETNSKRIAG</sequence>
<dbReference type="EMBL" id="QNTV01000023">
    <property type="protein sequence ID" value="RBA52660.1"/>
    <property type="molecule type" value="Genomic_DNA"/>
</dbReference>
<dbReference type="Proteomes" id="UP000683436">
    <property type="component" value="Chromosome"/>
</dbReference>
<evidence type="ECO:0000313" key="2">
    <source>
        <dbReference type="EMBL" id="RBA52660.1"/>
    </source>
</evidence>
<dbReference type="AlphaFoldDB" id="A0A365PPK5"/>
<dbReference type="Pfam" id="PF16162">
    <property type="entry name" value="KwaB"/>
    <property type="match status" value="1"/>
</dbReference>
<evidence type="ECO:0000313" key="3">
    <source>
        <dbReference type="Proteomes" id="UP000252554"/>
    </source>
</evidence>
<accession>A0A365PPK5</accession>
<evidence type="ECO:0000313" key="1">
    <source>
        <dbReference type="EMBL" id="QWV17925.1"/>
    </source>
</evidence>
<evidence type="ECO:0000313" key="4">
    <source>
        <dbReference type="Proteomes" id="UP000683436"/>
    </source>
</evidence>
<keyword evidence="4" id="KW-1185">Reference proteome</keyword>
<dbReference type="RefSeq" id="WP_128121725.1">
    <property type="nucleotide sequence ID" value="NZ_CP076683.1"/>
</dbReference>
<dbReference type="InterPro" id="IPR032359">
    <property type="entry name" value="KwaB-like"/>
</dbReference>
<reference evidence="1 4" key="2">
    <citation type="submission" date="2021-06" db="EMBL/GenBank/DDBJ databases">
        <title>Microbial metabolic specificity influences pelagic lipid remineralization.</title>
        <authorList>
            <person name="Behrendt L."/>
            <person name="Hunter J.E."/>
            <person name="Alcolombri U."/>
            <person name="Smriga S."/>
            <person name="Mincer T."/>
            <person name="Lowenstein D.P."/>
            <person name="Peaudecerf F.J."/>
            <person name="Fernandez V.I."/>
            <person name="Fredricks H."/>
            <person name="Almblad H."/>
            <person name="Harrison J.J."/>
            <person name="Stocker R."/>
            <person name="Van Mooy B.A.S."/>
        </authorList>
    </citation>
    <scope>NUCLEOTIDE SEQUENCE [LARGE SCALE GENOMIC DNA]</scope>
    <source>
        <strain evidence="1 4">A252</strain>
    </source>
</reference>
<gene>
    <name evidence="2" type="ORF">DQ403_20445</name>
    <name evidence="1" type="ORF">KQ248_04310</name>
</gene>
<reference evidence="2 3" key="1">
    <citation type="submission" date="2018-06" db="EMBL/GenBank/DDBJ databases">
        <title>Whole genome sequencing of four bacterial strains from South Shetland trench revealing bio-synthetic gene clusters.</title>
        <authorList>
            <person name="Abdel-Mageed W.M."/>
            <person name="Lehri B."/>
            <person name="Jarmusch S.A."/>
            <person name="Miranda K."/>
            <person name="Goodfellow M."/>
            <person name="Jaspars M."/>
            <person name="Karlyshev A.V."/>
        </authorList>
    </citation>
    <scope>NUCLEOTIDE SEQUENCE [LARGE SCALE GENOMIC DNA]</scope>
    <source>
        <strain evidence="2 3">SST2</strain>
    </source>
</reference>
<protein>
    <submittedName>
        <fullName evidence="1">DUF4868 domain-containing protein</fullName>
    </submittedName>
</protein>
<organism evidence="2 3">
    <name type="scientific">Stutzerimonas zhaodongensis</name>
    <dbReference type="NCBI Taxonomy" id="1176257"/>
    <lineage>
        <taxon>Bacteria</taxon>
        <taxon>Pseudomonadati</taxon>
        <taxon>Pseudomonadota</taxon>
        <taxon>Gammaproteobacteria</taxon>
        <taxon>Pseudomonadales</taxon>
        <taxon>Pseudomonadaceae</taxon>
        <taxon>Stutzerimonas</taxon>
    </lineage>
</organism>
<name>A0A365PPK5_9GAMM</name>